<keyword evidence="2" id="KW-1185">Reference proteome</keyword>
<gene>
    <name evidence="1" type="ORF">Asera_04300</name>
</gene>
<evidence type="ECO:0008006" key="3">
    <source>
        <dbReference type="Google" id="ProtNLM"/>
    </source>
</evidence>
<dbReference type="InterPro" id="IPR016024">
    <property type="entry name" value="ARM-type_fold"/>
</dbReference>
<dbReference type="Gene3D" id="1.25.10.10">
    <property type="entry name" value="Leucine-rich Repeat Variant"/>
    <property type="match status" value="1"/>
</dbReference>
<name>A0A810KV25_9ACTN</name>
<dbReference type="InterPro" id="IPR011989">
    <property type="entry name" value="ARM-like"/>
</dbReference>
<reference evidence="1" key="1">
    <citation type="submission" date="2020-08" db="EMBL/GenBank/DDBJ databases">
        <title>Whole genome shotgun sequence of Actinocatenispora sera NBRC 101916.</title>
        <authorList>
            <person name="Komaki H."/>
            <person name="Tamura T."/>
        </authorList>
    </citation>
    <scope>NUCLEOTIDE SEQUENCE</scope>
    <source>
        <strain evidence="1">NBRC 101916</strain>
    </source>
</reference>
<evidence type="ECO:0000313" key="1">
    <source>
        <dbReference type="EMBL" id="BCJ26322.1"/>
    </source>
</evidence>
<accession>A0A810KV25</accession>
<evidence type="ECO:0000313" key="2">
    <source>
        <dbReference type="Proteomes" id="UP000680750"/>
    </source>
</evidence>
<sequence>MPADPTPFDGPRVDVEARLGWLLRVSRLTADDPDNRSLAGFAARLRATGSPAGTPQISRWETGRLPAPAAIFARYETILGLPAGSFGSIAVGLRSALGAPRPVVPPAPPDIVALRRRYDLVHERLEDAEVAGGTWLAFADILRTDGLVVLLHSRVLDALLARLIDEMMRSVGIAYTTRFTALATLLTRPGLTADVVGAIDTGAREPGAQGVVDAISLLGELGDAAAAGRLLALLAGDDATLRLGAAHALLNMANVGTLPARHTAAMGRILHRLDEHDPAVTVLAGRAPMPAPRCPPPAPVRRRPPPAADRFALVAHARTGLEFDPMLCRLVAEAVASRYTERRHHAALLLLASPYRAAVAEVATGVVGTDPDAATRRGAAGLLRYVVGPPQVPALRRWLRSERTDLRAAALGALPHAGVPAEAIGPDLAAGAGRPPRPTGPVIYAAGMTGHPLLRRWADDPATEPSVRRTARWWLRHGPAVLH</sequence>
<dbReference type="SUPFAM" id="SSF48371">
    <property type="entry name" value="ARM repeat"/>
    <property type="match status" value="1"/>
</dbReference>
<dbReference type="EMBL" id="AP023354">
    <property type="protein sequence ID" value="BCJ26322.1"/>
    <property type="molecule type" value="Genomic_DNA"/>
</dbReference>
<dbReference type="Proteomes" id="UP000680750">
    <property type="component" value="Chromosome"/>
</dbReference>
<dbReference type="KEGG" id="aser:Asera_04300"/>
<organism evidence="1 2">
    <name type="scientific">Actinocatenispora sera</name>
    <dbReference type="NCBI Taxonomy" id="390989"/>
    <lineage>
        <taxon>Bacteria</taxon>
        <taxon>Bacillati</taxon>
        <taxon>Actinomycetota</taxon>
        <taxon>Actinomycetes</taxon>
        <taxon>Micromonosporales</taxon>
        <taxon>Micromonosporaceae</taxon>
        <taxon>Actinocatenispora</taxon>
    </lineage>
</organism>
<proteinExistence type="predicted"/>
<dbReference type="AlphaFoldDB" id="A0A810KV25"/>
<protein>
    <recommendedName>
        <fullName evidence="3">HEAT repeat protein</fullName>
    </recommendedName>
</protein>